<keyword evidence="7" id="KW-0479">Metal-binding</keyword>
<evidence type="ECO:0000256" key="1">
    <source>
        <dbReference type="ARBA" id="ARBA00001941"/>
    </source>
</evidence>
<reference evidence="10 11" key="1">
    <citation type="submission" date="2020-12" db="EMBL/GenBank/DDBJ databases">
        <title>Whole genome sequences of gut porcine anaerobes.</title>
        <authorList>
            <person name="Kubasova T."/>
            <person name="Jahodarova E."/>
            <person name="Rychlik I."/>
        </authorList>
    </citation>
    <scope>NUCLEOTIDE SEQUENCE [LARGE SCALE GENOMIC DNA]</scope>
    <source>
        <strain evidence="10 11">An867</strain>
    </source>
</reference>
<dbReference type="InterPro" id="IPR000787">
    <property type="entry name" value="Peptidase_M29"/>
</dbReference>
<dbReference type="SUPFAM" id="SSF144052">
    <property type="entry name" value="Thermophilic metalloprotease-like"/>
    <property type="match status" value="1"/>
</dbReference>
<keyword evidence="5 10" id="KW-0031">Aminopeptidase</keyword>
<protein>
    <submittedName>
        <fullName evidence="10">Aminopeptidase</fullName>
    </submittedName>
</protein>
<dbReference type="PRINTS" id="PR00919">
    <property type="entry name" value="THERMOPTASE"/>
</dbReference>
<dbReference type="PANTHER" id="PTHR34448:SF3">
    <property type="entry name" value="AMINOPEPTIDASE AMPS"/>
    <property type="match status" value="1"/>
</dbReference>
<accession>A0ABS9CJ02</accession>
<name>A0ABS9CJ02_9FIRM</name>
<evidence type="ECO:0000313" key="10">
    <source>
        <dbReference type="EMBL" id="MCF2651112.1"/>
    </source>
</evidence>
<evidence type="ECO:0000256" key="5">
    <source>
        <dbReference type="ARBA" id="ARBA00022438"/>
    </source>
</evidence>
<keyword evidence="6" id="KW-0645">Protease</keyword>
<gene>
    <name evidence="10" type="ORF">JQM67_00610</name>
</gene>
<evidence type="ECO:0000256" key="8">
    <source>
        <dbReference type="ARBA" id="ARBA00022801"/>
    </source>
</evidence>
<dbReference type="RefSeq" id="WP_235322055.1">
    <property type="nucleotide sequence ID" value="NZ_JAFBIT010000001.1"/>
</dbReference>
<dbReference type="InterPro" id="IPR052170">
    <property type="entry name" value="M29_Exopeptidase"/>
</dbReference>
<comment type="cofactor">
    <cofactor evidence="1">
        <name>Co(2+)</name>
        <dbReference type="ChEBI" id="CHEBI:48828"/>
    </cofactor>
</comment>
<comment type="cofactor">
    <cofactor evidence="3">
        <name>Zn(2+)</name>
        <dbReference type="ChEBI" id="CHEBI:29105"/>
    </cofactor>
</comment>
<keyword evidence="8" id="KW-0378">Hydrolase</keyword>
<keyword evidence="9" id="KW-0482">Metalloprotease</keyword>
<evidence type="ECO:0000313" key="11">
    <source>
        <dbReference type="Proteomes" id="UP001299220"/>
    </source>
</evidence>
<keyword evidence="11" id="KW-1185">Reference proteome</keyword>
<dbReference type="EMBL" id="JAFBIT010000001">
    <property type="protein sequence ID" value="MCF2651112.1"/>
    <property type="molecule type" value="Genomic_DNA"/>
</dbReference>
<evidence type="ECO:0000256" key="3">
    <source>
        <dbReference type="ARBA" id="ARBA00001947"/>
    </source>
</evidence>
<sequence length="409" mass="46029">MNKTILRKYAKLIVKMGVNIKKGQGAVLMADTAQADFALMVADEAYKAGAKWVDIRWTNQEYDRLRYRKESLRTLSATHEWEKARMQQQVEELPVRIWIDSDDPDGLKGVNVEKMQKANLARMKVRKPYRDAMENKHQWTIVAVPSEKWAKKVFPGERTSTAMKKLWDAILETVRVTKDNDPVEAWKAHNAALKARYEKLNSYHFASMHYYSPNGTDFTCGLIPGALWMGGGETLLDGTFFNPNMPTEEIFTTPMKGQAEGTVVATMPLSYQGNLIENFSITFKDGRAVSCRAEKGQELLERMIAMDDGAAMIGELALIPHDSPISNLGILFYNTLFDENASCHIALGMGFQNVLEGFENMTLEEAHEKGVNDSVIHVDFMIGDNTLNIDGITPDGETVPVFRNGNWAF</sequence>
<dbReference type="Pfam" id="PF02073">
    <property type="entry name" value="Peptidase_M29"/>
    <property type="match status" value="1"/>
</dbReference>
<dbReference type="PANTHER" id="PTHR34448">
    <property type="entry name" value="AMINOPEPTIDASE"/>
    <property type="match status" value="1"/>
</dbReference>
<dbReference type="Proteomes" id="UP001299220">
    <property type="component" value="Unassembled WGS sequence"/>
</dbReference>
<dbReference type="GO" id="GO:0004177">
    <property type="term" value="F:aminopeptidase activity"/>
    <property type="evidence" value="ECO:0007669"/>
    <property type="project" value="UniProtKB-KW"/>
</dbReference>
<dbReference type="Gene3D" id="3.40.1830.10">
    <property type="entry name" value="Thermophilic metalloprotease (M29)"/>
    <property type="match status" value="1"/>
</dbReference>
<proteinExistence type="inferred from homology"/>
<dbReference type="InterPro" id="IPR035097">
    <property type="entry name" value="M29_N-terminal"/>
</dbReference>
<comment type="caution">
    <text evidence="10">The sequence shown here is derived from an EMBL/GenBank/DDBJ whole genome shotgun (WGS) entry which is preliminary data.</text>
</comment>
<evidence type="ECO:0000256" key="6">
    <source>
        <dbReference type="ARBA" id="ARBA00022670"/>
    </source>
</evidence>
<evidence type="ECO:0000256" key="4">
    <source>
        <dbReference type="ARBA" id="ARBA00008236"/>
    </source>
</evidence>
<evidence type="ECO:0000256" key="2">
    <source>
        <dbReference type="ARBA" id="ARBA00001946"/>
    </source>
</evidence>
<evidence type="ECO:0000256" key="9">
    <source>
        <dbReference type="ARBA" id="ARBA00023049"/>
    </source>
</evidence>
<comment type="similarity">
    <text evidence="4">Belongs to the peptidase M29 family.</text>
</comment>
<organism evidence="10 11">
    <name type="scientific">Anaeromassilibacillus senegalensis</name>
    <dbReference type="NCBI Taxonomy" id="1673717"/>
    <lineage>
        <taxon>Bacteria</taxon>
        <taxon>Bacillati</taxon>
        <taxon>Bacillota</taxon>
        <taxon>Clostridia</taxon>
        <taxon>Eubacteriales</taxon>
        <taxon>Acutalibacteraceae</taxon>
        <taxon>Anaeromassilibacillus</taxon>
    </lineage>
</organism>
<evidence type="ECO:0000256" key="7">
    <source>
        <dbReference type="ARBA" id="ARBA00022723"/>
    </source>
</evidence>
<comment type="cofactor">
    <cofactor evidence="2">
        <name>Mg(2+)</name>
        <dbReference type="ChEBI" id="CHEBI:18420"/>
    </cofactor>
</comment>